<dbReference type="EMBL" id="JALBCA010000182">
    <property type="protein sequence ID" value="KAI2381727.1"/>
    <property type="molecule type" value="Genomic_DNA"/>
</dbReference>
<organism evidence="1">
    <name type="scientific">Ophidiomyces ophidiicola</name>
    <dbReference type="NCBI Taxonomy" id="1387563"/>
    <lineage>
        <taxon>Eukaryota</taxon>
        <taxon>Fungi</taxon>
        <taxon>Dikarya</taxon>
        <taxon>Ascomycota</taxon>
        <taxon>Pezizomycotina</taxon>
        <taxon>Eurotiomycetes</taxon>
        <taxon>Eurotiomycetidae</taxon>
        <taxon>Onygenales</taxon>
        <taxon>Onygenaceae</taxon>
        <taxon>Ophidiomyces</taxon>
    </lineage>
</organism>
<gene>
    <name evidence="1" type="ORF">LOY88_006636</name>
</gene>
<comment type="caution">
    <text evidence="1">The sequence shown here is derived from an EMBL/GenBank/DDBJ whole genome shotgun (WGS) entry which is preliminary data.</text>
</comment>
<accession>A0ACB8UMH1</accession>
<reference evidence="1" key="1">
    <citation type="journal article" date="2022" name="bioRxiv">
        <title>Population genetic analysis of Ophidiomyces ophidiicola, the causative agent of snake fungal disease, indicates recent introductions to the USA.</title>
        <authorList>
            <person name="Ladner J.T."/>
            <person name="Palmer J.M."/>
            <person name="Ettinger C.L."/>
            <person name="Stajich J.E."/>
            <person name="Farrell T.M."/>
            <person name="Glorioso B.M."/>
            <person name="Lawson B."/>
            <person name="Price S.J."/>
            <person name="Stengle A.G."/>
            <person name="Grear D.A."/>
            <person name="Lorch J.M."/>
        </authorList>
    </citation>
    <scope>NUCLEOTIDE SEQUENCE</scope>
    <source>
        <strain evidence="1">NWHC 24266-5</strain>
    </source>
</reference>
<name>A0ACB8UMH1_9EURO</name>
<proteinExistence type="predicted"/>
<sequence>MRVESESVGGSHADISRERRTQQDTDSRRGSIMSTQTFPESGPLPVLQTLANEKIIASGNGITVAIAQAEPVIFLEDADSGDSSKAAMLRGHLHIKVTKTTKIKRILLTFKGVVNATWSESLPSQKHFYRDSRGVMTHIWPFYDDRYITQQNRYGADYFRLLHPKKGAPTYPTSGLFPRSRSSVSLDRMAKEFRRLSLPHSSSRSFASDEFATPSASAQTGYTLFQPGDYIYNFELPIDSHFPETIKTDYGSVKYSLEAFVERAGVFRPNISGSKEVLLVRTPSQNSLEQVEPIAISRSWEDQLHYDIIISGKSFPLGAQIPIAFKLTPLAKVSCHRIKVYVSETALHWSLGNVEHRTDKNRQILLFDKRAGFPVISTYPGSKLRITSGGGIRWEDREAAARGVEISDPMCTNLLGDVENDFGAGPTEMEFDVQLPTCPLMRNVESAQKLHCDSAYDNITINHWIRIVLRLSRPDENYSHKRRHFEISIDSPFHILSCLAKQSNLALPHYTSPTSAPSAEYECGCPDARPLAPPTSMNTGLGDLNMILNISNASDGSPIYTPQSSSSESVDRAREDTQPTDSGDSLNMRTRPIHLIRVPSFAPPPFEDIPPPPPVMTPPPDYAAIMPNQDPNRGLVDYFQRLHQAEQEYDQNTRGNARVDVPLTPGGRVHRSIEIPRGFFPGVEAITE</sequence>
<evidence type="ECO:0000313" key="1">
    <source>
        <dbReference type="EMBL" id="KAI2381727.1"/>
    </source>
</evidence>
<protein>
    <submittedName>
        <fullName evidence="1">Uncharacterized protein</fullName>
    </submittedName>
</protein>